<keyword evidence="2" id="KW-0723">Serine/threonine-protein kinase</keyword>
<name>A0A9P3M077_9FUNG</name>
<feature type="compositionally biased region" description="Low complexity" evidence="10">
    <location>
        <begin position="24"/>
        <end position="38"/>
    </location>
</feature>
<proteinExistence type="predicted"/>
<dbReference type="GO" id="GO:0005524">
    <property type="term" value="F:ATP binding"/>
    <property type="evidence" value="ECO:0007669"/>
    <property type="project" value="UniProtKB-UniRule"/>
</dbReference>
<dbReference type="GO" id="GO:0050684">
    <property type="term" value="P:regulation of mRNA processing"/>
    <property type="evidence" value="ECO:0007669"/>
    <property type="project" value="TreeGrafter"/>
</dbReference>
<dbReference type="InterPro" id="IPR008271">
    <property type="entry name" value="Ser/Thr_kinase_AS"/>
</dbReference>
<dbReference type="PROSITE" id="PS50011">
    <property type="entry name" value="PROTEIN_KINASE_DOM"/>
    <property type="match status" value="1"/>
</dbReference>
<dbReference type="GO" id="GO:0005634">
    <property type="term" value="C:nucleus"/>
    <property type="evidence" value="ECO:0007669"/>
    <property type="project" value="TreeGrafter"/>
</dbReference>
<dbReference type="SMART" id="SM00220">
    <property type="entry name" value="S_TKc"/>
    <property type="match status" value="1"/>
</dbReference>
<feature type="compositionally biased region" description="Acidic residues" evidence="10">
    <location>
        <begin position="570"/>
        <end position="582"/>
    </location>
</feature>
<keyword evidence="4 9" id="KW-0547">Nucleotide-binding</keyword>
<dbReference type="Pfam" id="PF00069">
    <property type="entry name" value="Pkinase"/>
    <property type="match status" value="2"/>
</dbReference>
<feature type="region of interest" description="Disordered" evidence="10">
    <location>
        <begin position="1"/>
        <end position="83"/>
    </location>
</feature>
<evidence type="ECO:0000313" key="13">
    <source>
        <dbReference type="Proteomes" id="UP000827284"/>
    </source>
</evidence>
<dbReference type="GO" id="GO:0005737">
    <property type="term" value="C:cytoplasm"/>
    <property type="evidence" value="ECO:0007669"/>
    <property type="project" value="TreeGrafter"/>
</dbReference>
<dbReference type="EMBL" id="BQFW01000013">
    <property type="protein sequence ID" value="GJJ76988.1"/>
    <property type="molecule type" value="Genomic_DNA"/>
</dbReference>
<comment type="catalytic activity">
    <reaction evidence="7">
        <text>L-threonyl-[protein] + ATP = O-phospho-L-threonyl-[protein] + ADP + H(+)</text>
        <dbReference type="Rhea" id="RHEA:46608"/>
        <dbReference type="Rhea" id="RHEA-COMP:11060"/>
        <dbReference type="Rhea" id="RHEA-COMP:11605"/>
        <dbReference type="ChEBI" id="CHEBI:15378"/>
        <dbReference type="ChEBI" id="CHEBI:30013"/>
        <dbReference type="ChEBI" id="CHEBI:30616"/>
        <dbReference type="ChEBI" id="CHEBI:61977"/>
        <dbReference type="ChEBI" id="CHEBI:456216"/>
        <dbReference type="EC" id="2.7.11.1"/>
    </reaction>
</comment>
<evidence type="ECO:0000256" key="5">
    <source>
        <dbReference type="ARBA" id="ARBA00022777"/>
    </source>
</evidence>
<dbReference type="InterPro" id="IPR000719">
    <property type="entry name" value="Prot_kinase_dom"/>
</dbReference>
<gene>
    <name evidence="12" type="ORF">EMPS_09347</name>
</gene>
<feature type="compositionally biased region" description="Polar residues" evidence="10">
    <location>
        <begin position="291"/>
        <end position="305"/>
    </location>
</feature>
<accession>A0A9P3M077</accession>
<dbReference type="PANTHER" id="PTHR47634">
    <property type="entry name" value="PROTEIN KINASE DOMAIN-CONTAINING PROTEIN-RELATED"/>
    <property type="match status" value="1"/>
</dbReference>
<feature type="compositionally biased region" description="Basic and acidic residues" evidence="10">
    <location>
        <begin position="583"/>
        <end position="600"/>
    </location>
</feature>
<dbReference type="FunFam" id="3.30.200.20:FF:000076">
    <property type="entry name" value="CMGC/SRPK protein kinase"/>
    <property type="match status" value="1"/>
</dbReference>
<evidence type="ECO:0000256" key="3">
    <source>
        <dbReference type="ARBA" id="ARBA00022679"/>
    </source>
</evidence>
<dbReference type="PROSITE" id="PS00107">
    <property type="entry name" value="PROTEIN_KINASE_ATP"/>
    <property type="match status" value="1"/>
</dbReference>
<evidence type="ECO:0000256" key="6">
    <source>
        <dbReference type="ARBA" id="ARBA00022840"/>
    </source>
</evidence>
<feature type="region of interest" description="Disordered" evidence="10">
    <location>
        <begin position="280"/>
        <end position="363"/>
    </location>
</feature>
<reference evidence="12" key="2">
    <citation type="journal article" date="2022" name="Microbiol. Resour. Announc.">
        <title>Whole-Genome Sequence of Entomortierella parvispora E1425, a Mucoromycotan Fungus Associated with Burkholderiaceae-Related Endosymbiotic Bacteria.</title>
        <authorList>
            <person name="Herlambang A."/>
            <person name="Guo Y."/>
            <person name="Takashima Y."/>
            <person name="Narisawa K."/>
            <person name="Ohta H."/>
            <person name="Nishizawa T."/>
        </authorList>
    </citation>
    <scope>NUCLEOTIDE SEQUENCE</scope>
    <source>
        <strain evidence="12">E1425</strain>
    </source>
</reference>
<feature type="compositionally biased region" description="Polar residues" evidence="10">
    <location>
        <begin position="43"/>
        <end position="56"/>
    </location>
</feature>
<evidence type="ECO:0000313" key="12">
    <source>
        <dbReference type="EMBL" id="GJJ76988.1"/>
    </source>
</evidence>
<dbReference type="GO" id="GO:0000245">
    <property type="term" value="P:spliceosomal complex assembly"/>
    <property type="evidence" value="ECO:0007669"/>
    <property type="project" value="TreeGrafter"/>
</dbReference>
<evidence type="ECO:0000256" key="2">
    <source>
        <dbReference type="ARBA" id="ARBA00022527"/>
    </source>
</evidence>
<dbReference type="PANTHER" id="PTHR47634:SF9">
    <property type="entry name" value="PROTEIN KINASE DOMAIN-CONTAINING PROTEIN-RELATED"/>
    <property type="match status" value="1"/>
</dbReference>
<feature type="binding site" evidence="9">
    <location>
        <position position="134"/>
    </location>
    <ligand>
        <name>ATP</name>
        <dbReference type="ChEBI" id="CHEBI:30616"/>
    </ligand>
</feature>
<evidence type="ECO:0000256" key="7">
    <source>
        <dbReference type="ARBA" id="ARBA00047899"/>
    </source>
</evidence>
<dbReference type="EC" id="2.7.11.1" evidence="1"/>
<keyword evidence="13" id="KW-1185">Reference proteome</keyword>
<dbReference type="GO" id="GO:0004674">
    <property type="term" value="F:protein serine/threonine kinase activity"/>
    <property type="evidence" value="ECO:0007669"/>
    <property type="project" value="UniProtKB-KW"/>
</dbReference>
<organism evidence="12 13">
    <name type="scientific">Entomortierella parvispora</name>
    <dbReference type="NCBI Taxonomy" id="205924"/>
    <lineage>
        <taxon>Eukaryota</taxon>
        <taxon>Fungi</taxon>
        <taxon>Fungi incertae sedis</taxon>
        <taxon>Mucoromycota</taxon>
        <taxon>Mortierellomycotina</taxon>
        <taxon>Mortierellomycetes</taxon>
        <taxon>Mortierellales</taxon>
        <taxon>Mortierellaceae</taxon>
        <taxon>Entomortierella</taxon>
    </lineage>
</organism>
<comment type="catalytic activity">
    <reaction evidence="8">
        <text>L-seryl-[protein] + ATP = O-phospho-L-seryl-[protein] + ADP + H(+)</text>
        <dbReference type="Rhea" id="RHEA:17989"/>
        <dbReference type="Rhea" id="RHEA-COMP:9863"/>
        <dbReference type="Rhea" id="RHEA-COMP:11604"/>
        <dbReference type="ChEBI" id="CHEBI:15378"/>
        <dbReference type="ChEBI" id="CHEBI:29999"/>
        <dbReference type="ChEBI" id="CHEBI:30616"/>
        <dbReference type="ChEBI" id="CHEBI:83421"/>
        <dbReference type="ChEBI" id="CHEBI:456216"/>
        <dbReference type="EC" id="2.7.11.1"/>
    </reaction>
</comment>
<feature type="compositionally biased region" description="Basic residues" evidence="10">
    <location>
        <begin position="324"/>
        <end position="333"/>
    </location>
</feature>
<evidence type="ECO:0000256" key="1">
    <source>
        <dbReference type="ARBA" id="ARBA00012513"/>
    </source>
</evidence>
<dbReference type="CDD" id="cd14136">
    <property type="entry name" value="STKc_SRPK"/>
    <property type="match status" value="1"/>
</dbReference>
<feature type="domain" description="Protein kinase" evidence="11">
    <location>
        <begin position="105"/>
        <end position="559"/>
    </location>
</feature>
<evidence type="ECO:0000256" key="4">
    <source>
        <dbReference type="ARBA" id="ARBA00022741"/>
    </source>
</evidence>
<dbReference type="Proteomes" id="UP000827284">
    <property type="component" value="Unassembled WGS sequence"/>
</dbReference>
<dbReference type="FunFam" id="1.10.510.10:FF:000409">
    <property type="entry name" value="CMGC/SRPK protein kinase"/>
    <property type="match status" value="1"/>
</dbReference>
<dbReference type="SUPFAM" id="SSF56112">
    <property type="entry name" value="Protein kinase-like (PK-like)"/>
    <property type="match status" value="1"/>
</dbReference>
<evidence type="ECO:0000259" key="11">
    <source>
        <dbReference type="PROSITE" id="PS50011"/>
    </source>
</evidence>
<dbReference type="Gene3D" id="3.30.200.20">
    <property type="entry name" value="Phosphorylase Kinase, domain 1"/>
    <property type="match status" value="1"/>
</dbReference>
<evidence type="ECO:0000256" key="9">
    <source>
        <dbReference type="PROSITE-ProRule" id="PRU10141"/>
    </source>
</evidence>
<dbReference type="AlphaFoldDB" id="A0A9P3M077"/>
<dbReference type="PROSITE" id="PS00108">
    <property type="entry name" value="PROTEIN_KINASE_ST"/>
    <property type="match status" value="1"/>
</dbReference>
<keyword evidence="5 12" id="KW-0418">Kinase</keyword>
<dbReference type="InterPro" id="IPR011009">
    <property type="entry name" value="Kinase-like_dom_sf"/>
</dbReference>
<comment type="caution">
    <text evidence="12">The sequence shown here is derived from an EMBL/GenBank/DDBJ whole genome shotgun (WGS) entry which is preliminary data.</text>
</comment>
<keyword evidence="6 9" id="KW-0067">ATP-binding</keyword>
<reference evidence="12" key="1">
    <citation type="submission" date="2021-11" db="EMBL/GenBank/DDBJ databases">
        <authorList>
            <person name="Herlambang A."/>
            <person name="Guo Y."/>
            <person name="Takashima Y."/>
            <person name="Nishizawa T."/>
        </authorList>
    </citation>
    <scope>NUCLEOTIDE SEQUENCE</scope>
    <source>
        <strain evidence="12">E1425</strain>
    </source>
</reference>
<dbReference type="Gene3D" id="1.10.510.10">
    <property type="entry name" value="Transferase(Phosphotransferase) domain 1"/>
    <property type="match status" value="1"/>
</dbReference>
<keyword evidence="3" id="KW-0808">Transferase</keyword>
<feature type="compositionally biased region" description="Acidic residues" evidence="10">
    <location>
        <begin position="342"/>
        <end position="354"/>
    </location>
</feature>
<evidence type="ECO:0000256" key="10">
    <source>
        <dbReference type="SAM" id="MobiDB-lite"/>
    </source>
</evidence>
<evidence type="ECO:0000256" key="8">
    <source>
        <dbReference type="ARBA" id="ARBA00048679"/>
    </source>
</evidence>
<dbReference type="InterPro" id="IPR017441">
    <property type="entry name" value="Protein_kinase_ATP_BS"/>
</dbReference>
<feature type="region of interest" description="Disordered" evidence="10">
    <location>
        <begin position="569"/>
        <end position="600"/>
    </location>
</feature>
<dbReference type="InterPro" id="IPR051334">
    <property type="entry name" value="SRPK"/>
</dbReference>
<sequence length="600" mass="66951">MDKRRQAVLNAKKAMAQKKKSAPKKATTTASGSKSLTKGDSEPLSNGSLATHNAGASSNDQDSDQDQDFEDSHSLYSDEEEDMEDYKRGGYHYISVGDVFNEGRYITLRKLGWGHFSTVWLARDTVANRHVALKVVKSASHYTETAVDEIKLLERVVQANPDAPGRKYVVELLDHFMHRGPNGLHVCMVFEVLGENLLSVIKRYNHRGIPIHLVRQIIHQVLMGLDYMHRECGIIHTDLKPENVLVCVEDVEQVVKGLIGDMDYSDPAALAKATRSSKAKIVGSKPLTHGSRGSQSSIDKSSVTTPKAGELYSTTTPYNTLTKNQKKKLRQKLNKQGGQNADGEEGDHEEEGGADPEITAPTTHLERTMSDIKLDAQAETSSLSGKKAEEMKTPRKITVKIADLGNACWEDHHFTNDIQTRQYRSPEVILGSKWGPSTDIWSVACMAFELVTGDYLFSPQSGPGYTKDDDHMAQIIELMGNYPKKLAMSGKYSQELFNRKGELRHIHKLRMWPLQDVLSEKYGLPREDAEFMSSFLNKMLILDPSLRARAQDVVKHPWMFVKDKALLDGSDSEGAECKDEEDNSAKGEAEVEKEMDVSEN</sequence>
<protein>
    <recommendedName>
        <fullName evidence="1">non-specific serine/threonine protein kinase</fullName>
        <ecNumber evidence="1">2.7.11.1</ecNumber>
    </recommendedName>
</protein>
<dbReference type="OrthoDB" id="2649at2759"/>